<dbReference type="NCBIfam" id="NF033644">
    <property type="entry name" value="antiterm_UpxY"/>
    <property type="match status" value="1"/>
</dbReference>
<gene>
    <name evidence="3" type="ORF">H9966_05825</name>
</gene>
<reference evidence="3" key="1">
    <citation type="journal article" date="2021" name="PeerJ">
        <title>Extensive microbial diversity within the chicken gut microbiome revealed by metagenomics and culture.</title>
        <authorList>
            <person name="Gilroy R."/>
            <person name="Ravi A."/>
            <person name="Getino M."/>
            <person name="Pursley I."/>
            <person name="Horton D.L."/>
            <person name="Alikhan N.F."/>
            <person name="Baker D."/>
            <person name="Gharbi K."/>
            <person name="Hall N."/>
            <person name="Watson M."/>
            <person name="Adriaenssens E.M."/>
            <person name="Foster-Nyarko E."/>
            <person name="Jarju S."/>
            <person name="Secka A."/>
            <person name="Antonio M."/>
            <person name="Oren A."/>
            <person name="Chaudhuri R.R."/>
            <person name="La Ragione R."/>
            <person name="Hildebrand F."/>
            <person name="Pallen M.J."/>
        </authorList>
    </citation>
    <scope>NUCLEOTIDE SEQUENCE</scope>
    <source>
        <strain evidence="3">ChiHecec3B27-8219</strain>
    </source>
</reference>
<dbReference type="Proteomes" id="UP000824055">
    <property type="component" value="Unassembled WGS sequence"/>
</dbReference>
<feature type="domain" description="NusG-like N-terminal" evidence="2">
    <location>
        <begin position="8"/>
        <end position="104"/>
    </location>
</feature>
<keyword evidence="1" id="KW-0804">Transcription</keyword>
<comment type="caution">
    <text evidence="3">The sequence shown here is derived from an EMBL/GenBank/DDBJ whole genome shotgun (WGS) entry which is preliminary data.</text>
</comment>
<dbReference type="CDD" id="cd09895">
    <property type="entry name" value="NGN_SP_UpxY"/>
    <property type="match status" value="1"/>
</dbReference>
<proteinExistence type="predicted"/>
<evidence type="ECO:0000259" key="2">
    <source>
        <dbReference type="Pfam" id="PF02357"/>
    </source>
</evidence>
<name>A0A9D2FXV6_9BACT</name>
<dbReference type="Gene3D" id="3.30.70.940">
    <property type="entry name" value="NusG, N-terminal domain"/>
    <property type="match status" value="1"/>
</dbReference>
<accession>A0A9D2FXV6</accession>
<dbReference type="GO" id="GO:0006354">
    <property type="term" value="P:DNA-templated transcription elongation"/>
    <property type="evidence" value="ECO:0007669"/>
    <property type="project" value="InterPro"/>
</dbReference>
<sequence length="179" mass="20801">MDEIQPRQWFVMRDLKRSNAKQPAYRLLEGMGIEVFTPMAWKILVRNGKRVREEVPFMRDLLFAHDTHATLDPIVERTDTLQYRYVRGGYKVPMTVREADMRRFVHAVKSSENPCYYTPEEISADMIGKKVRIVGGPLDGYEGRLQKMQGSRARRLFVEIPGVLAASVEVQPEYIQLVR</sequence>
<dbReference type="SUPFAM" id="SSF82679">
    <property type="entry name" value="N-utilization substance G protein NusG, N-terminal domain"/>
    <property type="match status" value="1"/>
</dbReference>
<reference evidence="3" key="2">
    <citation type="submission" date="2021-04" db="EMBL/GenBank/DDBJ databases">
        <authorList>
            <person name="Gilroy R."/>
        </authorList>
    </citation>
    <scope>NUCLEOTIDE SEQUENCE</scope>
    <source>
        <strain evidence="3">ChiHecec3B27-8219</strain>
    </source>
</reference>
<dbReference type="Pfam" id="PF02357">
    <property type="entry name" value="NusG"/>
    <property type="match status" value="1"/>
</dbReference>
<organism evidence="3 4">
    <name type="scientific">Candidatus Prevotella avicola</name>
    <dbReference type="NCBI Taxonomy" id="2838738"/>
    <lineage>
        <taxon>Bacteria</taxon>
        <taxon>Pseudomonadati</taxon>
        <taxon>Bacteroidota</taxon>
        <taxon>Bacteroidia</taxon>
        <taxon>Bacteroidales</taxon>
        <taxon>Prevotellaceae</taxon>
        <taxon>Prevotella</taxon>
    </lineage>
</organism>
<dbReference type="EMBL" id="DXBE01000044">
    <property type="protein sequence ID" value="HIZ69389.1"/>
    <property type="molecule type" value="Genomic_DNA"/>
</dbReference>
<evidence type="ECO:0000313" key="3">
    <source>
        <dbReference type="EMBL" id="HIZ69389.1"/>
    </source>
</evidence>
<dbReference type="InterPro" id="IPR006645">
    <property type="entry name" value="NGN-like_dom"/>
</dbReference>
<dbReference type="InterPro" id="IPR036735">
    <property type="entry name" value="NGN_dom_sf"/>
</dbReference>
<protein>
    <submittedName>
        <fullName evidence="3">UpxY family transcription antiterminator</fullName>
    </submittedName>
</protein>
<evidence type="ECO:0000256" key="1">
    <source>
        <dbReference type="ARBA" id="ARBA00023163"/>
    </source>
</evidence>
<evidence type="ECO:0000313" key="4">
    <source>
        <dbReference type="Proteomes" id="UP000824055"/>
    </source>
</evidence>
<dbReference type="AlphaFoldDB" id="A0A9D2FXV6"/>